<evidence type="ECO:0000256" key="1">
    <source>
        <dbReference type="SAM" id="Phobius"/>
    </source>
</evidence>
<organism evidence="2 3">
    <name type="scientific">Amycolatopsis vancoresmycina DSM 44592</name>
    <dbReference type="NCBI Taxonomy" id="1292037"/>
    <lineage>
        <taxon>Bacteria</taxon>
        <taxon>Bacillati</taxon>
        <taxon>Actinomycetota</taxon>
        <taxon>Actinomycetes</taxon>
        <taxon>Pseudonocardiales</taxon>
        <taxon>Pseudonocardiaceae</taxon>
        <taxon>Amycolatopsis</taxon>
    </lineage>
</organism>
<dbReference type="AlphaFoldDB" id="R1HZC1"/>
<feature type="transmembrane region" description="Helical" evidence="1">
    <location>
        <begin position="209"/>
        <end position="229"/>
    </location>
</feature>
<keyword evidence="1" id="KW-0812">Transmembrane</keyword>
<evidence type="ECO:0000313" key="3">
    <source>
        <dbReference type="Proteomes" id="UP000014139"/>
    </source>
</evidence>
<protein>
    <submittedName>
        <fullName evidence="2">Uncharacterized protein</fullName>
    </submittedName>
</protein>
<keyword evidence="1" id="KW-1133">Transmembrane helix</keyword>
<dbReference type="PATRIC" id="fig|1292037.4.peg.4844"/>
<keyword evidence="1" id="KW-0472">Membrane</keyword>
<dbReference type="EMBL" id="AOUO01000382">
    <property type="protein sequence ID" value="EOD65656.1"/>
    <property type="molecule type" value="Genomic_DNA"/>
</dbReference>
<evidence type="ECO:0000313" key="2">
    <source>
        <dbReference type="EMBL" id="EOD65656.1"/>
    </source>
</evidence>
<dbReference type="Proteomes" id="UP000014139">
    <property type="component" value="Unassembled WGS sequence"/>
</dbReference>
<proteinExistence type="predicted"/>
<gene>
    <name evidence="2" type="ORF">H480_25603</name>
</gene>
<keyword evidence="3" id="KW-1185">Reference proteome</keyword>
<reference evidence="2 3" key="1">
    <citation type="submission" date="2013-02" db="EMBL/GenBank/DDBJ databases">
        <title>Draft genome sequence of Amycolatopsis vancoresmycina strain DSM 44592T.</title>
        <authorList>
            <person name="Kumar S."/>
            <person name="Kaur N."/>
            <person name="Kaur C."/>
            <person name="Raghava G.P.S."/>
            <person name="Mayilraj S."/>
        </authorList>
    </citation>
    <scope>NUCLEOTIDE SEQUENCE [LARGE SCALE GENOMIC DNA]</scope>
    <source>
        <strain evidence="2 3">DSM 44592</strain>
    </source>
</reference>
<accession>R1HZC1</accession>
<dbReference type="RefSeq" id="WP_003097794.1">
    <property type="nucleotide sequence ID" value="NZ_AOUO01000382.1"/>
</dbReference>
<sequence length="238" mass="25667">MPSRAAVVEAMDRSFEFFGLPGSVRRFADLCELKRRAVQAAEKAGRARELGSPEGAVDEIRSEAVRYRDMAVRGLRSLRTTLAARTESAEWAGFVDGLPASLPAGQEQPDLGAQMNDLLGEARRQLVEAPIPAGDAAETFDVVRRVAGTGRDGLNAVMGLLIEALAGLEEVLQRDSFGREPASPSTAEYIACTLAATAFLVAAGIGCSYIPWCWCCIFPLLLLAFYVWIQGCESIPRD</sequence>
<comment type="caution">
    <text evidence="2">The sequence shown here is derived from an EMBL/GenBank/DDBJ whole genome shotgun (WGS) entry which is preliminary data.</text>
</comment>
<name>R1HZC1_9PSEU</name>